<dbReference type="PANTHER" id="PTHR11353">
    <property type="entry name" value="CHAPERONIN"/>
    <property type="match status" value="1"/>
</dbReference>
<gene>
    <name evidence="6" type="ORF">RJ53_08970</name>
</gene>
<protein>
    <submittedName>
        <fullName evidence="6">Thermosome subunit</fullName>
    </submittedName>
</protein>
<dbReference type="GO" id="GO:0016887">
    <property type="term" value="F:ATP hydrolysis activity"/>
    <property type="evidence" value="ECO:0007669"/>
    <property type="project" value="InterPro"/>
</dbReference>
<organism evidence="6 7">
    <name type="scientific">Methanocalculus chunghsingensis</name>
    <dbReference type="NCBI Taxonomy" id="156457"/>
    <lineage>
        <taxon>Archaea</taxon>
        <taxon>Methanobacteriati</taxon>
        <taxon>Methanobacteriota</taxon>
        <taxon>Stenosarchaea group</taxon>
        <taxon>Methanomicrobia</taxon>
        <taxon>Methanomicrobiales</taxon>
        <taxon>Methanocalculaceae</taxon>
        <taxon>Methanocalculus</taxon>
    </lineage>
</organism>
<evidence type="ECO:0000313" key="7">
    <source>
        <dbReference type="Proteomes" id="UP000730161"/>
    </source>
</evidence>
<dbReference type="InterPro" id="IPR002194">
    <property type="entry name" value="Chaperonin_TCP-1_CS"/>
</dbReference>
<evidence type="ECO:0000256" key="1">
    <source>
        <dbReference type="ARBA" id="ARBA00008020"/>
    </source>
</evidence>
<dbReference type="EMBL" id="JWHL01000015">
    <property type="protein sequence ID" value="MBR1369607.1"/>
    <property type="molecule type" value="Genomic_DNA"/>
</dbReference>
<dbReference type="Gene3D" id="1.10.560.10">
    <property type="entry name" value="GroEL-like equatorial domain"/>
    <property type="match status" value="1"/>
</dbReference>
<comment type="similarity">
    <text evidence="1 5">Belongs to the TCP-1 chaperonin family.</text>
</comment>
<keyword evidence="2 5" id="KW-0547">Nucleotide-binding</keyword>
<dbReference type="Gene3D" id="3.50.7.10">
    <property type="entry name" value="GroEL"/>
    <property type="match status" value="1"/>
</dbReference>
<dbReference type="GO" id="GO:0005737">
    <property type="term" value="C:cytoplasm"/>
    <property type="evidence" value="ECO:0007669"/>
    <property type="project" value="UniProtKB-ARBA"/>
</dbReference>
<dbReference type="NCBIfam" id="TIGR02339">
    <property type="entry name" value="thermosome_arch"/>
    <property type="match status" value="1"/>
</dbReference>
<dbReference type="InterPro" id="IPR017998">
    <property type="entry name" value="Chaperone_TCP-1"/>
</dbReference>
<dbReference type="Pfam" id="PF00118">
    <property type="entry name" value="Cpn60_TCP1"/>
    <property type="match status" value="1"/>
</dbReference>
<proteinExistence type="inferred from homology"/>
<dbReference type="InterPro" id="IPR054827">
    <property type="entry name" value="thermosome_alpha"/>
</dbReference>
<dbReference type="PROSITE" id="PS00995">
    <property type="entry name" value="TCP1_3"/>
    <property type="match status" value="1"/>
</dbReference>
<dbReference type="FunFam" id="1.10.560.10:FF:000017">
    <property type="entry name" value="T-complex protein 1 subunit eta"/>
    <property type="match status" value="1"/>
</dbReference>
<keyword evidence="7" id="KW-1185">Reference proteome</keyword>
<evidence type="ECO:0000256" key="5">
    <source>
        <dbReference type="RuleBase" id="RU004187"/>
    </source>
</evidence>
<dbReference type="InterPro" id="IPR027409">
    <property type="entry name" value="GroEL-like_apical_dom_sf"/>
</dbReference>
<dbReference type="InterPro" id="IPR053374">
    <property type="entry name" value="TCP-1_chaperonin"/>
</dbReference>
<dbReference type="InterPro" id="IPR027413">
    <property type="entry name" value="GROEL-like_equatorial_sf"/>
</dbReference>
<dbReference type="Gene3D" id="3.30.260.10">
    <property type="entry name" value="TCP-1-like chaperonin intermediate domain"/>
    <property type="match status" value="1"/>
</dbReference>
<dbReference type="OrthoDB" id="9362at2157"/>
<dbReference type="GO" id="GO:0140662">
    <property type="term" value="F:ATP-dependent protein folding chaperone"/>
    <property type="evidence" value="ECO:0007669"/>
    <property type="project" value="InterPro"/>
</dbReference>
<keyword evidence="3 5" id="KW-0067">ATP-binding</keyword>
<evidence type="ECO:0000256" key="3">
    <source>
        <dbReference type="ARBA" id="ARBA00022840"/>
    </source>
</evidence>
<dbReference type="NCBIfam" id="NF041082">
    <property type="entry name" value="thermosome_alpha"/>
    <property type="match status" value="1"/>
</dbReference>
<evidence type="ECO:0000313" key="6">
    <source>
        <dbReference type="EMBL" id="MBR1369607.1"/>
    </source>
</evidence>
<dbReference type="GO" id="GO:0051082">
    <property type="term" value="F:unfolded protein binding"/>
    <property type="evidence" value="ECO:0007669"/>
    <property type="project" value="InterPro"/>
</dbReference>
<dbReference type="SUPFAM" id="SSF48592">
    <property type="entry name" value="GroEL equatorial domain-like"/>
    <property type="match status" value="1"/>
</dbReference>
<dbReference type="GO" id="GO:0005524">
    <property type="term" value="F:ATP binding"/>
    <property type="evidence" value="ECO:0007669"/>
    <property type="project" value="UniProtKB-KW"/>
</dbReference>
<dbReference type="AlphaFoldDB" id="A0A8J7WBE5"/>
<evidence type="ECO:0000256" key="4">
    <source>
        <dbReference type="ARBA" id="ARBA00023186"/>
    </source>
</evidence>
<reference evidence="6" key="1">
    <citation type="submission" date="2014-12" db="EMBL/GenBank/DDBJ databases">
        <authorList>
            <person name="Huang H.-H."/>
            <person name="Chen S.-C."/>
            <person name="Lai M.-C."/>
        </authorList>
    </citation>
    <scope>NUCLEOTIDE SEQUENCE</scope>
    <source>
        <strain evidence="6">K1F9705b</strain>
    </source>
</reference>
<evidence type="ECO:0000256" key="2">
    <source>
        <dbReference type="ARBA" id="ARBA00022741"/>
    </source>
</evidence>
<dbReference type="InterPro" id="IPR012714">
    <property type="entry name" value="Thermosome_arc"/>
</dbReference>
<dbReference type="Proteomes" id="UP000730161">
    <property type="component" value="Unassembled WGS sequence"/>
</dbReference>
<dbReference type="PROSITE" id="PS00751">
    <property type="entry name" value="TCP1_2"/>
    <property type="match status" value="1"/>
</dbReference>
<keyword evidence="4 5" id="KW-0143">Chaperone</keyword>
<dbReference type="RefSeq" id="WP_211531328.1">
    <property type="nucleotide sequence ID" value="NZ_JWHL01000015.1"/>
</dbReference>
<dbReference type="PROSITE" id="PS00750">
    <property type="entry name" value="TCP1_1"/>
    <property type="match status" value="1"/>
</dbReference>
<dbReference type="PRINTS" id="PR00304">
    <property type="entry name" value="TCOMPLEXTCP1"/>
</dbReference>
<comment type="caution">
    <text evidence="6">The sequence shown here is derived from an EMBL/GenBank/DDBJ whole genome shotgun (WGS) entry which is preliminary data.</text>
</comment>
<dbReference type="InterPro" id="IPR002423">
    <property type="entry name" value="Cpn60/GroEL/TCP-1"/>
</dbReference>
<name>A0A8J7WBE5_9EURY</name>
<sequence>MQQYGGGPEMNAGIYREGTEKTGGRDALSNNIAAGKAVAAVVRTTLGPQGMDKMLVDSIGDVVITNDGVTILQEMAIEHPAAKMMVGIAKTQDDEAGDGTTTAVVLAGELLKTAETLLDQDVHPTVIVQGYRMAQEKAGKILEELSFAVGPEEREILTRIAGTAMTGKGAETTKEHLADLIVEAVSQITDEEGHADVTNIRVEKKVGGSADDAEIIEGIVIDKERLHPSMPGSVTDAEILLLNAAIEMRKTEVDAEITITRPEELEGYLAKEEEMQREMVGRIIASGADVVFCQKGIDEFAEKLLAKAGIFAVRRMKKSDMETIAEATGAPIISSLDAISGEELGYAGKVEEKRLSGERMVVISGCRNPHAVTLVVRGGTSHVVDELGLAVEDGLRGVGAALEDGKAVAGGGAVEMELSRRLSAYGSGVGGREQLAIEAFASALEVIPRTLAENAGLDPIDMLASLRTAHEQGMTTAGLNPETQEAVDMRAAGVIEPLRIKSQAISSAAEAAAMILRIDEIIASSGAGAMPSEEEMAAMQAMGGMGGGMPMM</sequence>
<accession>A0A8J7WBE5</accession>
<dbReference type="GO" id="GO:0032991">
    <property type="term" value="C:protein-containing complex"/>
    <property type="evidence" value="ECO:0007669"/>
    <property type="project" value="UniProtKB-ARBA"/>
</dbReference>
<dbReference type="NCBIfam" id="NF041083">
    <property type="entry name" value="thermosome_beta"/>
    <property type="match status" value="1"/>
</dbReference>
<dbReference type="SUPFAM" id="SSF52029">
    <property type="entry name" value="GroEL apical domain-like"/>
    <property type="match status" value="1"/>
</dbReference>
<dbReference type="SUPFAM" id="SSF54849">
    <property type="entry name" value="GroEL-intermediate domain like"/>
    <property type="match status" value="1"/>
</dbReference>
<dbReference type="InterPro" id="IPR027410">
    <property type="entry name" value="TCP-1-like_intermed_sf"/>
</dbReference>